<dbReference type="PIRSF" id="PIRSF032131">
    <property type="entry name" value="UCP032131"/>
    <property type="match status" value="1"/>
</dbReference>
<protein>
    <recommendedName>
        <fullName evidence="2">DUF1178 family protein</fullName>
    </recommendedName>
</protein>
<evidence type="ECO:0008006" key="2">
    <source>
        <dbReference type="Google" id="ProtNLM"/>
    </source>
</evidence>
<proteinExistence type="predicted"/>
<dbReference type="EMBL" id="UOFW01000037">
    <property type="protein sequence ID" value="VAX03082.1"/>
    <property type="molecule type" value="Genomic_DNA"/>
</dbReference>
<evidence type="ECO:0000313" key="1">
    <source>
        <dbReference type="EMBL" id="VAX03082.1"/>
    </source>
</evidence>
<reference evidence="1" key="1">
    <citation type="submission" date="2018-06" db="EMBL/GenBank/DDBJ databases">
        <authorList>
            <person name="Zhirakovskaya E."/>
        </authorList>
    </citation>
    <scope>NUCLEOTIDE SEQUENCE</scope>
</reference>
<dbReference type="AlphaFoldDB" id="A0A3B1AH45"/>
<organism evidence="1">
    <name type="scientific">hydrothermal vent metagenome</name>
    <dbReference type="NCBI Taxonomy" id="652676"/>
    <lineage>
        <taxon>unclassified sequences</taxon>
        <taxon>metagenomes</taxon>
        <taxon>ecological metagenomes</taxon>
    </lineage>
</organism>
<name>A0A3B1AH45_9ZZZZ</name>
<gene>
    <name evidence="1" type="ORF">MNBD_ALPHA03-721</name>
</gene>
<dbReference type="InterPro" id="IPR009562">
    <property type="entry name" value="DUF1178"/>
</dbReference>
<dbReference type="Pfam" id="PF06676">
    <property type="entry name" value="DUF1178"/>
    <property type="match status" value="1"/>
</dbReference>
<accession>A0A3B1AH45</accession>
<sequence>MIVFDLRCEDNHVFEAWFQNSDAYEIQAKKNQVECPFCGNNNISKSLMSPNIAVKGNNEAKDVTDISHFDHLENHMVAASANVPETMEASADDVKRALEHMHSTMKKYRNHVKKECEYVGENFAKEARAIHDGDAEVRGIYGEATLKETEDLLNEGVDILPVPGLGKLDS</sequence>